<evidence type="ECO:0000313" key="1">
    <source>
        <dbReference type="EMBL" id="MCI4394050.1"/>
    </source>
</evidence>
<organism evidence="1 2">
    <name type="scientific">Pangasianodon gigas</name>
    <name type="common">Mekong giant catfish</name>
    <name type="synonym">Pangasius gigas</name>
    <dbReference type="NCBI Taxonomy" id="30993"/>
    <lineage>
        <taxon>Eukaryota</taxon>
        <taxon>Metazoa</taxon>
        <taxon>Chordata</taxon>
        <taxon>Craniata</taxon>
        <taxon>Vertebrata</taxon>
        <taxon>Euteleostomi</taxon>
        <taxon>Actinopterygii</taxon>
        <taxon>Neopterygii</taxon>
        <taxon>Teleostei</taxon>
        <taxon>Ostariophysi</taxon>
        <taxon>Siluriformes</taxon>
        <taxon>Pangasiidae</taxon>
        <taxon>Pangasianodon</taxon>
    </lineage>
</organism>
<sequence length="691" mass="77684">MRTNTDDVIAKINQQINMLKEGAKKERSRSDRFTFPNPERFYKSDDFVSDEMSQHGSIDFVALDVLKDGDGCNDAEATEMQQSSAFISRRKAKAKLRKRRRKALKAAAKALAQGLSNSNVVTVHGIADSTTERMHKSFCSQDKPEGKKRKESPTAADEPEFKIVKTESIGGDEISDDSSIEMEASERAAILVTASNPGAEGQSSDAGSHTEETNEDLTPAPASKAAAEGQIFFTKVDFAQQKRLEAKTDHVTNSTEQQGRQTQTHDGTQRKQGYFWRPGMKITAQRVAFVCSVCKFHSFYRSNMAAHLESKFHKDHFKFLSEHLSEPTVDFLQTHFSNKHKSVEDFINQIPNHRAAICQLYEDRDLTRDIGMEHFMRKAEAAHCLACDEYIPMQRSLIQQHLKSPDHNHNCKIMMEQSKNSGLSIAQNILSHRFIHKKLKLYLQNSVVTGGPEVKPEEAWSIGQRAVPDAEVDMMKQEAETFCEQVIQAAETVGDRKDQEVEPFCGRTIQAAETVGDRKDQEVEPFCGWTIQAAETVGDRKDQEVEPFCGRTIQAAETVGDRKDQEVEPFCGRTIQAAETVGDRKDQEVEPFCGRTIQAAETVEERKDQEVEPLSEEVVSAAEAEKNGKEQQAEPMCEGMVPAAEKIRNEDVREKPEKHNLTELLFDLLDEEDDVEGVELGEEELGENDYI</sequence>
<gene>
    <name evidence="1" type="ORF">PGIGA_G00164390</name>
</gene>
<evidence type="ECO:0000313" key="2">
    <source>
        <dbReference type="Proteomes" id="UP000829447"/>
    </source>
</evidence>
<dbReference type="Proteomes" id="UP000829447">
    <property type="component" value="Linkage Group LG26"/>
</dbReference>
<name>A0ACC5XTY6_PANGG</name>
<proteinExistence type="predicted"/>
<accession>A0ACC5XTY6</accession>
<comment type="caution">
    <text evidence="1">The sequence shown here is derived from an EMBL/GenBank/DDBJ whole genome shotgun (WGS) entry which is preliminary data.</text>
</comment>
<protein>
    <submittedName>
        <fullName evidence="1">Uncharacterized protein</fullName>
    </submittedName>
</protein>
<reference evidence="1 2" key="1">
    <citation type="journal article" date="2022" name="bioRxiv">
        <title>An ancient truncated duplication of the anti-Mullerian hormone receptor type 2 gene is a potential conserved master sex determinant in the Pangasiidae catfish family.</title>
        <authorList>
            <person name="Wen M."/>
            <person name="Pan Q."/>
            <person name="Jouanno E."/>
            <person name="Montfort J."/>
            <person name="Zahm M."/>
            <person name="Cabau C."/>
            <person name="Klopp C."/>
            <person name="Iampietro C."/>
            <person name="Roques C."/>
            <person name="Bouchez O."/>
            <person name="Castinel A."/>
            <person name="Donnadieu C."/>
            <person name="Parrinello H."/>
            <person name="Poncet C."/>
            <person name="Belmonte E."/>
            <person name="Gautier V."/>
            <person name="Avarre J.-C."/>
            <person name="Dugue R."/>
            <person name="Gustiano R."/>
            <person name="Ha T.T.T."/>
            <person name="Campet M."/>
            <person name="Sriphairoj K."/>
            <person name="Ribolli J."/>
            <person name="de Almeida F.L."/>
            <person name="Desvignes T."/>
            <person name="Postlethwait J.H."/>
            <person name="Bucao C.F."/>
            <person name="Robinson-Rechavi M."/>
            <person name="Bobe J."/>
            <person name="Herpin A."/>
            <person name="Guiguen Y."/>
        </authorList>
    </citation>
    <scope>NUCLEOTIDE SEQUENCE [LARGE SCALE GENOMIC DNA]</scope>
    <source>
        <strain evidence="1">YG-Dec2019</strain>
    </source>
</reference>
<dbReference type="EMBL" id="CM040479">
    <property type="protein sequence ID" value="MCI4394050.1"/>
    <property type="molecule type" value="Genomic_DNA"/>
</dbReference>
<keyword evidence="2" id="KW-1185">Reference proteome</keyword>